<keyword evidence="3 11" id="KW-0813">Transport</keyword>
<dbReference type="GO" id="GO:1990542">
    <property type="term" value="P:mitochondrial transmembrane transport"/>
    <property type="evidence" value="ECO:0007669"/>
    <property type="project" value="InterPro"/>
</dbReference>
<keyword evidence="8" id="KW-0496">Mitochondrion</keyword>
<dbReference type="Gene3D" id="1.50.40.10">
    <property type="entry name" value="Mitochondrial carrier domain"/>
    <property type="match status" value="2"/>
</dbReference>
<dbReference type="EMBL" id="CAJPWZ010001142">
    <property type="protein sequence ID" value="CAG2209207.1"/>
    <property type="molecule type" value="Genomic_DNA"/>
</dbReference>
<dbReference type="Pfam" id="PF00153">
    <property type="entry name" value="Mito_carr"/>
    <property type="match status" value="4"/>
</dbReference>
<evidence type="ECO:0000256" key="10">
    <source>
        <dbReference type="PROSITE-ProRule" id="PRU00282"/>
    </source>
</evidence>
<evidence type="ECO:0000313" key="12">
    <source>
        <dbReference type="EMBL" id="CAG2209207.1"/>
    </source>
</evidence>
<keyword evidence="5" id="KW-0677">Repeat</keyword>
<name>A0A8S3RIJ5_MYTED</name>
<evidence type="ECO:0000256" key="1">
    <source>
        <dbReference type="ARBA" id="ARBA00004448"/>
    </source>
</evidence>
<feature type="repeat" description="Solcar" evidence="10">
    <location>
        <begin position="19"/>
        <end position="147"/>
    </location>
</feature>
<dbReference type="GO" id="GO:0005743">
    <property type="term" value="C:mitochondrial inner membrane"/>
    <property type="evidence" value="ECO:0007669"/>
    <property type="project" value="UniProtKB-SubCell"/>
</dbReference>
<gene>
    <name evidence="12" type="ORF">MEDL_23363</name>
</gene>
<protein>
    <submittedName>
        <fullName evidence="12">SLC25A39_40</fullName>
    </submittedName>
</protein>
<comment type="caution">
    <text evidence="12">The sequence shown here is derived from an EMBL/GenBank/DDBJ whole genome shotgun (WGS) entry which is preliminary data.</text>
</comment>
<evidence type="ECO:0000256" key="4">
    <source>
        <dbReference type="ARBA" id="ARBA00022692"/>
    </source>
</evidence>
<keyword evidence="13" id="KW-1185">Reference proteome</keyword>
<proteinExistence type="inferred from homology"/>
<evidence type="ECO:0000256" key="9">
    <source>
        <dbReference type="ARBA" id="ARBA00023136"/>
    </source>
</evidence>
<dbReference type="InterPro" id="IPR023395">
    <property type="entry name" value="MCP_dom_sf"/>
</dbReference>
<evidence type="ECO:0000256" key="5">
    <source>
        <dbReference type="ARBA" id="ARBA00022737"/>
    </source>
</evidence>
<comment type="subcellular location">
    <subcellularLocation>
        <location evidence="1">Mitochondrion inner membrane</location>
        <topology evidence="1">Multi-pass membrane protein</topology>
    </subcellularLocation>
</comment>
<dbReference type="PROSITE" id="PS51257">
    <property type="entry name" value="PROKAR_LIPOPROTEIN"/>
    <property type="match status" value="1"/>
</dbReference>
<organism evidence="12 13">
    <name type="scientific">Mytilus edulis</name>
    <name type="common">Blue mussel</name>
    <dbReference type="NCBI Taxonomy" id="6550"/>
    <lineage>
        <taxon>Eukaryota</taxon>
        <taxon>Metazoa</taxon>
        <taxon>Spiralia</taxon>
        <taxon>Lophotrochozoa</taxon>
        <taxon>Mollusca</taxon>
        <taxon>Bivalvia</taxon>
        <taxon>Autobranchia</taxon>
        <taxon>Pteriomorphia</taxon>
        <taxon>Mytilida</taxon>
        <taxon>Mytiloidea</taxon>
        <taxon>Mytilidae</taxon>
        <taxon>Mytilinae</taxon>
        <taxon>Mytilus</taxon>
    </lineage>
</organism>
<keyword evidence="4 10" id="KW-0812">Transmembrane</keyword>
<dbReference type="InterPro" id="IPR018108">
    <property type="entry name" value="MCP_transmembrane"/>
</dbReference>
<evidence type="ECO:0000256" key="11">
    <source>
        <dbReference type="RuleBase" id="RU000488"/>
    </source>
</evidence>
<dbReference type="OrthoDB" id="1747031at2759"/>
<keyword evidence="7" id="KW-1133">Transmembrane helix</keyword>
<dbReference type="PANTHER" id="PTHR45760:SF2">
    <property type="entry name" value="FI19922P1-RELATED"/>
    <property type="match status" value="1"/>
</dbReference>
<evidence type="ECO:0000313" key="13">
    <source>
        <dbReference type="Proteomes" id="UP000683360"/>
    </source>
</evidence>
<dbReference type="InterPro" id="IPR045315">
    <property type="entry name" value="Mtm1-like"/>
</dbReference>
<evidence type="ECO:0000256" key="3">
    <source>
        <dbReference type="ARBA" id="ARBA00022448"/>
    </source>
</evidence>
<evidence type="ECO:0000256" key="6">
    <source>
        <dbReference type="ARBA" id="ARBA00022792"/>
    </source>
</evidence>
<feature type="repeat" description="Solcar" evidence="10">
    <location>
        <begin position="157"/>
        <end position="241"/>
    </location>
</feature>
<reference evidence="12" key="1">
    <citation type="submission" date="2021-03" db="EMBL/GenBank/DDBJ databases">
        <authorList>
            <person name="Bekaert M."/>
        </authorList>
    </citation>
    <scope>NUCLEOTIDE SEQUENCE</scope>
</reference>
<dbReference type="PROSITE" id="PS50920">
    <property type="entry name" value="SOLCAR"/>
    <property type="match status" value="3"/>
</dbReference>
<comment type="similarity">
    <text evidence="2 11">Belongs to the mitochondrial carrier (TC 2.A.29) family.</text>
</comment>
<accession>A0A8S3RIJ5</accession>
<evidence type="ECO:0000256" key="7">
    <source>
        <dbReference type="ARBA" id="ARBA00022989"/>
    </source>
</evidence>
<keyword evidence="9 10" id="KW-0472">Membrane</keyword>
<dbReference type="AlphaFoldDB" id="A0A8S3RIJ5"/>
<dbReference type="PANTHER" id="PTHR45760">
    <property type="entry name" value="FI19922P1-RELATED"/>
    <property type="match status" value="1"/>
</dbReference>
<dbReference type="Proteomes" id="UP000683360">
    <property type="component" value="Unassembled WGS sequence"/>
</dbReference>
<dbReference type="SUPFAM" id="SSF103506">
    <property type="entry name" value="Mitochondrial carrier"/>
    <property type="match status" value="1"/>
</dbReference>
<keyword evidence="6" id="KW-0999">Mitochondrion inner membrane</keyword>
<feature type="repeat" description="Solcar" evidence="10">
    <location>
        <begin position="244"/>
        <end position="336"/>
    </location>
</feature>
<sequence>MNKNTDAVETNDGMTGNGITPVQQMISSCSGAFVTSVFVTPLDVIKIRLQSQKKPLVKGQIFQYCNGLMDHVCVCAVNGGSSLTPAPECPWYKRPIPKPLTGTADAFFKILKYEGVASLWSGLPPTLVMAIPATVIYFSCYEICRKKLGYHGGLEGSDWWKPMIAGAAARTMCVTVISPIEMIRTKLQSEQLSYSQIRKSLGQSIKTGGVTMLWKGLGPTLLRDVPFSEEETRTTAKRGPSLLTIALSVMAGDCFGEQIAGILTLPFDVIKTHRQIELGEVLKENKNATRSTWKLMMKMQADHGYHALFTGLLPRTMKVAPACAIMISSYEYFKAYFREQNRLNPS</sequence>
<evidence type="ECO:0000256" key="8">
    <source>
        <dbReference type="ARBA" id="ARBA00023128"/>
    </source>
</evidence>
<evidence type="ECO:0000256" key="2">
    <source>
        <dbReference type="ARBA" id="ARBA00006375"/>
    </source>
</evidence>